<dbReference type="InterPro" id="IPR041532">
    <property type="entry name" value="RlmI-like_PUA"/>
</dbReference>
<reference evidence="10" key="2">
    <citation type="journal article" date="2021" name="PeerJ">
        <title>Extensive microbial diversity within the chicken gut microbiome revealed by metagenomics and culture.</title>
        <authorList>
            <person name="Gilroy R."/>
            <person name="Ravi A."/>
            <person name="Getino M."/>
            <person name="Pursley I."/>
            <person name="Horton D.L."/>
            <person name="Alikhan N.F."/>
            <person name="Baker D."/>
            <person name="Gharbi K."/>
            <person name="Hall N."/>
            <person name="Watson M."/>
            <person name="Adriaenssens E.M."/>
            <person name="Foster-Nyarko E."/>
            <person name="Jarju S."/>
            <person name="Secka A."/>
            <person name="Antonio M."/>
            <person name="Oren A."/>
            <person name="Chaudhuri R.R."/>
            <person name="La Ragione R."/>
            <person name="Hildebrand F."/>
            <person name="Pallen M.J."/>
        </authorList>
    </citation>
    <scope>NUCLEOTIDE SEQUENCE</scope>
    <source>
        <strain evidence="10">D3-1215</strain>
    </source>
</reference>
<evidence type="ECO:0000256" key="2">
    <source>
        <dbReference type="ARBA" id="ARBA00022490"/>
    </source>
</evidence>
<evidence type="ECO:0000313" key="10">
    <source>
        <dbReference type="EMBL" id="MBO8446897.1"/>
    </source>
</evidence>
<dbReference type="InterPro" id="IPR002478">
    <property type="entry name" value="PUA"/>
</dbReference>
<dbReference type="PANTHER" id="PTHR42873:SF1">
    <property type="entry name" value="S-ADENOSYLMETHIONINE-DEPENDENT METHYLTRANSFERASE DOMAIN-CONTAINING PROTEIN"/>
    <property type="match status" value="1"/>
</dbReference>
<keyword evidence="7" id="KW-0694">RNA-binding</keyword>
<dbReference type="GO" id="GO:0006364">
    <property type="term" value="P:rRNA processing"/>
    <property type="evidence" value="ECO:0007669"/>
    <property type="project" value="UniProtKB-KW"/>
</dbReference>
<dbReference type="AlphaFoldDB" id="A0A9D9HEJ0"/>
<dbReference type="InterPro" id="IPR015947">
    <property type="entry name" value="PUA-like_sf"/>
</dbReference>
<dbReference type="CDD" id="cd11572">
    <property type="entry name" value="RlmI_M_like"/>
    <property type="match status" value="1"/>
</dbReference>
<dbReference type="Pfam" id="PF17785">
    <property type="entry name" value="PUA_3"/>
    <property type="match status" value="1"/>
</dbReference>
<dbReference type="CDD" id="cd02440">
    <property type="entry name" value="AdoMet_MTases"/>
    <property type="match status" value="1"/>
</dbReference>
<reference evidence="10" key="1">
    <citation type="submission" date="2020-10" db="EMBL/GenBank/DDBJ databases">
        <authorList>
            <person name="Gilroy R."/>
        </authorList>
    </citation>
    <scope>NUCLEOTIDE SEQUENCE</scope>
    <source>
        <strain evidence="10">D3-1215</strain>
    </source>
</reference>
<evidence type="ECO:0000256" key="6">
    <source>
        <dbReference type="ARBA" id="ARBA00022691"/>
    </source>
</evidence>
<dbReference type="PROSITE" id="PS50890">
    <property type="entry name" value="PUA"/>
    <property type="match status" value="1"/>
</dbReference>
<keyword evidence="5" id="KW-0808">Transferase</keyword>
<evidence type="ECO:0000259" key="9">
    <source>
        <dbReference type="SMART" id="SM00359"/>
    </source>
</evidence>
<dbReference type="Gene3D" id="3.40.50.150">
    <property type="entry name" value="Vaccinia Virus protein VP39"/>
    <property type="match status" value="1"/>
</dbReference>
<dbReference type="GO" id="GO:0003723">
    <property type="term" value="F:RNA binding"/>
    <property type="evidence" value="ECO:0007669"/>
    <property type="project" value="UniProtKB-KW"/>
</dbReference>
<keyword evidence="4 10" id="KW-0489">Methyltransferase</keyword>
<evidence type="ECO:0000256" key="8">
    <source>
        <dbReference type="ARBA" id="ARBA00038091"/>
    </source>
</evidence>
<evidence type="ECO:0000256" key="3">
    <source>
        <dbReference type="ARBA" id="ARBA00022552"/>
    </source>
</evidence>
<dbReference type="SUPFAM" id="SSF53335">
    <property type="entry name" value="S-adenosyl-L-methionine-dependent methyltransferases"/>
    <property type="match status" value="1"/>
</dbReference>
<dbReference type="Proteomes" id="UP000823637">
    <property type="component" value="Unassembled WGS sequence"/>
</dbReference>
<accession>A0A9D9HEJ0</accession>
<keyword evidence="6" id="KW-0949">S-adenosyl-L-methionine</keyword>
<evidence type="ECO:0000256" key="4">
    <source>
        <dbReference type="ARBA" id="ARBA00022603"/>
    </source>
</evidence>
<proteinExistence type="inferred from homology"/>
<name>A0A9D9HEJ0_9BACT</name>
<gene>
    <name evidence="10" type="ORF">IAC32_04030</name>
</gene>
<dbReference type="GO" id="GO:0008168">
    <property type="term" value="F:methyltransferase activity"/>
    <property type="evidence" value="ECO:0007669"/>
    <property type="project" value="UniProtKB-KW"/>
</dbReference>
<dbReference type="GO" id="GO:0032259">
    <property type="term" value="P:methylation"/>
    <property type="evidence" value="ECO:0007669"/>
    <property type="project" value="UniProtKB-KW"/>
</dbReference>
<comment type="subcellular location">
    <subcellularLocation>
        <location evidence="1">Cytoplasm</location>
    </subcellularLocation>
</comment>
<dbReference type="Pfam" id="PF10672">
    <property type="entry name" value="Methyltrans_SAM"/>
    <property type="match status" value="1"/>
</dbReference>
<dbReference type="SMART" id="SM00359">
    <property type="entry name" value="PUA"/>
    <property type="match status" value="1"/>
</dbReference>
<sequence length="397" mass="44531">MNYKKIYLKKGKEASLQRFHPWIFSGAVAKKDNDIQDGDIAEVYDCEGKFAAVGHYQQGSIMLRILSFRKEEINIDFFKRRLLKAYEARKGMGLDYNDNQNCFRLVHGEGDFLPGLIIDFYASTAVMQAHSVGMHIQRGMICDALTELFADKIDSVYYKSENTLPYLPEDEESECYLAGNGAGHEAAAVENGLKFAIDWERGQKTGFFIDQRENRKLLEHYSKGKNVLNLFCYSGGFSCYALRGGAALVHSVDSSARAISLADKNVEANFGGCPRHRSYVADAFEFLQQSEKGMYDVIVLDPPAFAKRRSALNNALQGYKRLNAKALEKIKPGGLLLTFSCSQAVDKNQFRLAVFSAAVISGRKVRILHQLTQPSDHPINICHPEGEYLKGLVLYVE</sequence>
<organism evidence="10 11">
    <name type="scientific">Candidatus Enterocola intestinipullorum</name>
    <dbReference type="NCBI Taxonomy" id="2840783"/>
    <lineage>
        <taxon>Bacteria</taxon>
        <taxon>Pseudomonadati</taxon>
        <taxon>Bacteroidota</taxon>
        <taxon>Bacteroidia</taxon>
        <taxon>Bacteroidales</taxon>
        <taxon>Candidatus Enterocola</taxon>
    </lineage>
</organism>
<comment type="caution">
    <text evidence="10">The sequence shown here is derived from an EMBL/GenBank/DDBJ whole genome shotgun (WGS) entry which is preliminary data.</text>
</comment>
<evidence type="ECO:0000256" key="5">
    <source>
        <dbReference type="ARBA" id="ARBA00022679"/>
    </source>
</evidence>
<keyword evidence="2" id="KW-0963">Cytoplasm</keyword>
<dbReference type="Gene3D" id="3.30.750.80">
    <property type="entry name" value="RNA methyltransferase domain (HRMD) like"/>
    <property type="match status" value="1"/>
</dbReference>
<dbReference type="Gene3D" id="2.30.130.10">
    <property type="entry name" value="PUA domain"/>
    <property type="match status" value="1"/>
</dbReference>
<dbReference type="InterPro" id="IPR036974">
    <property type="entry name" value="PUA_sf"/>
</dbReference>
<dbReference type="EMBL" id="JADIMR010000057">
    <property type="protein sequence ID" value="MBO8446897.1"/>
    <property type="molecule type" value="Genomic_DNA"/>
</dbReference>
<evidence type="ECO:0000313" key="11">
    <source>
        <dbReference type="Proteomes" id="UP000823637"/>
    </source>
</evidence>
<dbReference type="InterPro" id="IPR019614">
    <property type="entry name" value="SAM-dep_methyl-trfase"/>
</dbReference>
<evidence type="ECO:0000256" key="7">
    <source>
        <dbReference type="ARBA" id="ARBA00022884"/>
    </source>
</evidence>
<dbReference type="PANTHER" id="PTHR42873">
    <property type="entry name" value="RIBOSOMAL RNA LARGE SUBUNIT METHYLTRANSFERASE"/>
    <property type="match status" value="1"/>
</dbReference>
<dbReference type="InterPro" id="IPR029063">
    <property type="entry name" value="SAM-dependent_MTases_sf"/>
</dbReference>
<dbReference type="CDD" id="cd21153">
    <property type="entry name" value="PUA_RlmI"/>
    <property type="match status" value="1"/>
</dbReference>
<evidence type="ECO:0000256" key="1">
    <source>
        <dbReference type="ARBA" id="ARBA00004496"/>
    </source>
</evidence>
<comment type="similarity">
    <text evidence="8">Belongs to the methyltransferase superfamily. RlmI family.</text>
</comment>
<feature type="domain" description="PUA" evidence="9">
    <location>
        <begin position="4"/>
        <end position="87"/>
    </location>
</feature>
<keyword evidence="3" id="KW-0698">rRNA processing</keyword>
<dbReference type="SUPFAM" id="SSF88697">
    <property type="entry name" value="PUA domain-like"/>
    <property type="match status" value="1"/>
</dbReference>
<dbReference type="GO" id="GO:0005737">
    <property type="term" value="C:cytoplasm"/>
    <property type="evidence" value="ECO:0007669"/>
    <property type="project" value="UniProtKB-SubCell"/>
</dbReference>
<protein>
    <submittedName>
        <fullName evidence="10">Class I SAM-dependent rRNA methyltransferase</fullName>
    </submittedName>
</protein>